<dbReference type="Pfam" id="PF00534">
    <property type="entry name" value="Glycos_transf_1"/>
    <property type="match status" value="1"/>
</dbReference>
<dbReference type="CDD" id="cd03801">
    <property type="entry name" value="GT4_PimA-like"/>
    <property type="match status" value="1"/>
</dbReference>
<evidence type="ECO:0000259" key="2">
    <source>
        <dbReference type="Pfam" id="PF00534"/>
    </source>
</evidence>
<gene>
    <name evidence="3" type="ORF">IC006_0468</name>
</gene>
<feature type="domain" description="Glycosyl transferase family 1" evidence="2">
    <location>
        <begin position="2"/>
        <end position="84"/>
    </location>
</feature>
<dbReference type="STRING" id="1294262.GCA_001316085_02702"/>
<reference evidence="3 4" key="1">
    <citation type="journal article" date="2020" name="Int. J. Syst. Evol. Microbiol.">
        <title>Sulfuracidifex tepidarius gen. nov., sp. nov. and transfer of Sulfolobus metallicus Huber and Stetter 1992 to the genus Sulfuracidifex as Sulfuracidifex metallicus comb. nov.</title>
        <authorList>
            <person name="Itoh T."/>
            <person name="Miura T."/>
            <person name="Sakai H.D."/>
            <person name="Kato S."/>
            <person name="Ohkuma M."/>
            <person name="Takashina T."/>
        </authorList>
    </citation>
    <scope>NUCLEOTIDE SEQUENCE [LARGE SCALE GENOMIC DNA]</scope>
    <source>
        <strain evidence="3 4">IC-006</strain>
    </source>
</reference>
<dbReference type="Gene3D" id="3.40.50.2000">
    <property type="entry name" value="Glycogen Phosphorylase B"/>
    <property type="match status" value="1"/>
</dbReference>
<dbReference type="SUPFAM" id="SSF53756">
    <property type="entry name" value="UDP-Glycosyltransferase/glycogen phosphorylase"/>
    <property type="match status" value="1"/>
</dbReference>
<sequence length="117" mass="13660">MAEIYRASKVFLYTSKLEAFPLPPLEAMASGTAVVSTDNIGIREYGLHRYNCLLDTQHNEINLSRYTLELLNNEDFRLKLVRNGLSTVQKYSWNVIVENWMKMLEEITNDFNKNIRI</sequence>
<protein>
    <submittedName>
        <fullName evidence="3">D-inositol-3-phosphate glycosyltransferase</fullName>
    </submittedName>
</protein>
<evidence type="ECO:0000256" key="1">
    <source>
        <dbReference type="ARBA" id="ARBA00022679"/>
    </source>
</evidence>
<proteinExistence type="predicted"/>
<dbReference type="PANTHER" id="PTHR46401">
    <property type="entry name" value="GLYCOSYLTRANSFERASE WBBK-RELATED"/>
    <property type="match status" value="1"/>
</dbReference>
<name>A0A510DSR3_9CREN</name>
<evidence type="ECO:0000313" key="3">
    <source>
        <dbReference type="EMBL" id="BBG23184.1"/>
    </source>
</evidence>
<keyword evidence="1" id="KW-0808">Transferase</keyword>
<organism evidence="3 4">
    <name type="scientific">Sulfuracidifex tepidarius</name>
    <dbReference type="NCBI Taxonomy" id="1294262"/>
    <lineage>
        <taxon>Archaea</taxon>
        <taxon>Thermoproteota</taxon>
        <taxon>Thermoprotei</taxon>
        <taxon>Sulfolobales</taxon>
        <taxon>Sulfolobaceae</taxon>
        <taxon>Sulfuracidifex</taxon>
    </lineage>
</organism>
<dbReference type="PANTHER" id="PTHR46401:SF2">
    <property type="entry name" value="GLYCOSYLTRANSFERASE WBBK-RELATED"/>
    <property type="match status" value="1"/>
</dbReference>
<dbReference type="KEGG" id="step:IC006_0468"/>
<dbReference type="GO" id="GO:0016757">
    <property type="term" value="F:glycosyltransferase activity"/>
    <property type="evidence" value="ECO:0007669"/>
    <property type="project" value="InterPro"/>
</dbReference>
<dbReference type="AlphaFoldDB" id="A0A510DSR3"/>
<dbReference type="InterPro" id="IPR001296">
    <property type="entry name" value="Glyco_trans_1"/>
</dbReference>
<evidence type="ECO:0000313" key="4">
    <source>
        <dbReference type="Proteomes" id="UP000322983"/>
    </source>
</evidence>
<dbReference type="Proteomes" id="UP000322983">
    <property type="component" value="Chromosome"/>
</dbReference>
<keyword evidence="4" id="KW-1185">Reference proteome</keyword>
<accession>A0A510DSR3</accession>
<dbReference type="EMBL" id="AP018929">
    <property type="protein sequence ID" value="BBG23184.1"/>
    <property type="molecule type" value="Genomic_DNA"/>
</dbReference>